<reference evidence="1" key="1">
    <citation type="journal article" date="2021" name="Proc. Natl. Acad. Sci. U.S.A.">
        <title>A Catalog of Tens of Thousands of Viruses from Human Metagenomes Reveals Hidden Associations with Chronic Diseases.</title>
        <authorList>
            <person name="Tisza M.J."/>
            <person name="Buck C.B."/>
        </authorList>
    </citation>
    <scope>NUCLEOTIDE SEQUENCE</scope>
    <source>
        <strain evidence="1">CtYA416</strain>
    </source>
</reference>
<evidence type="ECO:0000313" key="1">
    <source>
        <dbReference type="EMBL" id="DAF97769.1"/>
    </source>
</evidence>
<organism evidence="1">
    <name type="scientific">Myoviridae sp. ctYA416</name>
    <dbReference type="NCBI Taxonomy" id="2825125"/>
    <lineage>
        <taxon>Viruses</taxon>
        <taxon>Duplodnaviria</taxon>
        <taxon>Heunggongvirae</taxon>
        <taxon>Uroviricota</taxon>
        <taxon>Caudoviricetes</taxon>
    </lineage>
</organism>
<protein>
    <submittedName>
        <fullName evidence="1">Uncharacterized protein</fullName>
    </submittedName>
</protein>
<sequence length="159" mass="18168">METATVKMFRDKLRAAEKNIAIRLYCDNGIIIDEGTMFVKWDDANNVILAIKSNDDQVNHMGVKIKTIIADYSMIQYLIAYSTHRSIKPIATALGYSDEQIDNAIDKFDNIDPHTFLNTVPKEVKELSDEIAAKAEEERAKSEKKIKDVLMKDVRKFIK</sequence>
<dbReference type="EMBL" id="BK016136">
    <property type="protein sequence ID" value="DAF97769.1"/>
    <property type="molecule type" value="Genomic_DNA"/>
</dbReference>
<accession>A0A8S5UTE7</accession>
<proteinExistence type="predicted"/>
<name>A0A8S5UTE7_9CAUD</name>